<dbReference type="AlphaFoldDB" id="A0A841PLZ1"/>
<comment type="caution">
    <text evidence="1">The sequence shown here is derived from an EMBL/GenBank/DDBJ whole genome shotgun (WGS) entry which is preliminary data.</text>
</comment>
<proteinExistence type="predicted"/>
<sequence length="173" mass="19209">MVLTPAEKQKRYRERQKAAELEAAKAAPVTTDYLKRPFSEFVGDRDFAFDASLDAYGVHISGPDLLRTEIQKFKSEYDRDEPVTALERAIGILGACLDAADELSVLINQYKLAEIGRAIDDALEASANLPRGDVEALKGSLAEIDRLKLIQTQLRAPARYVFPSTQVKAERPD</sequence>
<dbReference type="Proteomes" id="UP000556329">
    <property type="component" value="Unassembled WGS sequence"/>
</dbReference>
<accession>A0A841PLZ1</accession>
<gene>
    <name evidence="1" type="ORF">HNQ71_006392</name>
</gene>
<evidence type="ECO:0000313" key="2">
    <source>
        <dbReference type="Proteomes" id="UP000556329"/>
    </source>
</evidence>
<evidence type="ECO:0000313" key="1">
    <source>
        <dbReference type="EMBL" id="MBB6413688.1"/>
    </source>
</evidence>
<dbReference type="RefSeq" id="WP_184877726.1">
    <property type="nucleotide sequence ID" value="NZ_JACHEF010000008.1"/>
</dbReference>
<keyword evidence="2" id="KW-1185">Reference proteome</keyword>
<dbReference type="EMBL" id="JACHEF010000008">
    <property type="protein sequence ID" value="MBB6413688.1"/>
    <property type="molecule type" value="Genomic_DNA"/>
</dbReference>
<name>A0A841PLZ1_9HYPH</name>
<reference evidence="1 2" key="1">
    <citation type="submission" date="2020-08" db="EMBL/GenBank/DDBJ databases">
        <title>Genomic Encyclopedia of Type Strains, Phase IV (KMG-IV): sequencing the most valuable type-strain genomes for metagenomic binning, comparative biology and taxonomic classification.</title>
        <authorList>
            <person name="Goeker M."/>
        </authorList>
    </citation>
    <scope>NUCLEOTIDE SEQUENCE [LARGE SCALE GENOMIC DNA]</scope>
    <source>
        <strain evidence="1 2">DSM 100039</strain>
    </source>
</reference>
<protein>
    <submittedName>
        <fullName evidence="1">Uncharacterized protein</fullName>
    </submittedName>
</protein>
<organism evidence="1 2">
    <name type="scientific">Mesorhizobium sangaii</name>
    <dbReference type="NCBI Taxonomy" id="505389"/>
    <lineage>
        <taxon>Bacteria</taxon>
        <taxon>Pseudomonadati</taxon>
        <taxon>Pseudomonadota</taxon>
        <taxon>Alphaproteobacteria</taxon>
        <taxon>Hyphomicrobiales</taxon>
        <taxon>Phyllobacteriaceae</taxon>
        <taxon>Mesorhizobium</taxon>
    </lineage>
</organism>